<keyword evidence="2" id="KW-0812">Transmembrane</keyword>
<feature type="transmembrane region" description="Helical" evidence="2">
    <location>
        <begin position="12"/>
        <end position="36"/>
    </location>
</feature>
<evidence type="ECO:0000313" key="3">
    <source>
        <dbReference type="EMBL" id="WZJ20106.1"/>
    </source>
</evidence>
<dbReference type="EMBL" id="CP151406">
    <property type="protein sequence ID" value="WZJ20106.1"/>
    <property type="molecule type" value="Genomic_DNA"/>
</dbReference>
<keyword evidence="1" id="KW-0175">Coiled coil</keyword>
<feature type="coiled-coil region" evidence="1">
    <location>
        <begin position="73"/>
        <end position="100"/>
    </location>
</feature>
<keyword evidence="4" id="KW-1185">Reference proteome</keyword>
<dbReference type="RefSeq" id="WP_341742947.1">
    <property type="nucleotide sequence ID" value="NZ_CP151406.1"/>
</dbReference>
<evidence type="ECO:0000313" key="4">
    <source>
        <dbReference type="Proteomes" id="UP001479520"/>
    </source>
</evidence>
<organism evidence="3 4">
    <name type="scientific">Azonexus hydrophilus</name>
    <dbReference type="NCBI Taxonomy" id="418702"/>
    <lineage>
        <taxon>Bacteria</taxon>
        <taxon>Pseudomonadati</taxon>
        <taxon>Pseudomonadota</taxon>
        <taxon>Betaproteobacteria</taxon>
        <taxon>Rhodocyclales</taxon>
        <taxon>Azonexaceae</taxon>
        <taxon>Azonexus</taxon>
    </lineage>
</organism>
<sequence length="213" mass="23978">MTPPLPLATRIWLYLYGYPNILGSLLGLAGLGLYFFGLIGPGWGYLVAGLYMLGALLAWQLAPATPHLAFAREAHAEALLEELELLVRRVRKRLPKSAQERLENLHRTLAELLPRLGEHTVFSEEGHSVEKTVREYLPATLESYLRLPPAFAHIHPLQGGKTAETMLLDQLTLLEERMQLMLTSALAEDARALAENGAFLEHRFRPYDFFKAH</sequence>
<keyword evidence="2" id="KW-1133">Transmembrane helix</keyword>
<protein>
    <submittedName>
        <fullName evidence="3">Uncharacterized protein</fullName>
    </submittedName>
</protein>
<reference evidence="3 4" key="1">
    <citation type="submission" date="2024-04" db="EMBL/GenBank/DDBJ databases">
        <title>Dissimilatory iodate-reducing microorganisms contribute to the enrichment of iodine in groundwater.</title>
        <authorList>
            <person name="Jiang Z."/>
        </authorList>
    </citation>
    <scope>NUCLEOTIDE SEQUENCE [LARGE SCALE GENOMIC DNA]</scope>
    <source>
        <strain evidence="3 4">NCP973</strain>
    </source>
</reference>
<accession>A0ABZ2XFR2</accession>
<keyword evidence="2" id="KW-0472">Membrane</keyword>
<feature type="transmembrane region" description="Helical" evidence="2">
    <location>
        <begin position="42"/>
        <end position="62"/>
    </location>
</feature>
<evidence type="ECO:0000256" key="1">
    <source>
        <dbReference type="SAM" id="Coils"/>
    </source>
</evidence>
<proteinExistence type="predicted"/>
<gene>
    <name evidence="3" type="ORF">AADV58_09030</name>
</gene>
<dbReference type="Proteomes" id="UP001479520">
    <property type="component" value="Chromosome"/>
</dbReference>
<evidence type="ECO:0000256" key="2">
    <source>
        <dbReference type="SAM" id="Phobius"/>
    </source>
</evidence>
<name>A0ABZ2XFR2_9RHOO</name>